<dbReference type="Pfam" id="PF01522">
    <property type="entry name" value="Polysacc_deac_1"/>
    <property type="match status" value="1"/>
</dbReference>
<gene>
    <name evidence="3" type="ORF">GGQ57_001720</name>
</gene>
<sequence>MKNISIIFLLFSLIVHDTHARIHWPEGKKAAVILTYDDGLKSQLQIVIPQLEEHNFRGTFFLYGQVVKEEDIPEWRKASQRGHELGNHSMFHPCLSQTTGQTAEPCRSLECYSVKDMLIEIGMMNNFLYAIDGKKEHAYAYPCSQCVAGGEDYSKPLLASGLSRFARGGDRGIITNTDSLNYAMIPTLPAHTGISADSLIAYVQEAVEKGGLAIIVFHGVGGDYLTVDANEHKKLVDFLASRPDIWVGTFSEVLNAITTGKNTPKEQSTVRIDTNGDFITYVSPYYALSWSKNFPMMSYWNIESGGRNRKYLDKSLLRPGKGGVLINRDNSSFLTQNPAIYKGMETCYENVTFPDKTVMNCSVIPTNERQFSITIGGGGNKFSHEFFRIHTAPDIAPMSVWAEKTENKPSTLYDTPVTIYTPQIVKASFRLPAVLHFPDYGLVKIEADQDEVYIQEHFVPDYENTGLSLGPFNRGGHAWRKSVHLGSVILSFHSEKPINKACLTFTVLDENYPQIAGCDFSDPRFNGLKRCWQNSFTVNPVHQTMGDNIILEGIGHLSLAFKADMIPFTPELPGTYSMRAALRTSIEIALQERIGENNRIKDFGWECTETTLISLHNYLLATNDWDFIRHYLPQINRLVKGVLDADTDHDGIFEAPFHGNQFEEGRSSWNWWDDFAFGHKDAYLNILAYKALNGMHQIYTLLDMKTEADSIRTRLDLFHGAFNHTFYNKETGMYAGWISQDGKIHDYQFSFVNSMAINEGLVEKERSKRIIKKLLKNMKEAGYDFVYGVPGPTVPVSKEDKGKWDEMTRWGRYENGGLCGQTAYHFIQALYNTDMKEQADEILFKMMDTYEREYTHSGLFPGYLQSVDWRTKGGAPTGYNYLADNYYFLLAAITGYYGIKYPELKNPGNR</sequence>
<accession>A0ABR6KLX5</accession>
<organism evidence="3 4">
    <name type="scientific">Parabacteroides faecis</name>
    <dbReference type="NCBI Taxonomy" id="1217282"/>
    <lineage>
        <taxon>Bacteria</taxon>
        <taxon>Pseudomonadati</taxon>
        <taxon>Bacteroidota</taxon>
        <taxon>Bacteroidia</taxon>
        <taxon>Bacteroidales</taxon>
        <taxon>Tannerellaceae</taxon>
        <taxon>Parabacteroides</taxon>
    </lineage>
</organism>
<protein>
    <submittedName>
        <fullName evidence="3">Peptidoglycan/xylan/chitin deacetylase (PgdA/CDA1 family)</fullName>
    </submittedName>
</protein>
<dbReference type="PANTHER" id="PTHR34216">
    <property type="match status" value="1"/>
</dbReference>
<evidence type="ECO:0000256" key="1">
    <source>
        <dbReference type="ARBA" id="ARBA00022729"/>
    </source>
</evidence>
<name>A0ABR6KLX5_9BACT</name>
<dbReference type="CDD" id="cd10967">
    <property type="entry name" value="CE4_GLA_like_6s"/>
    <property type="match status" value="1"/>
</dbReference>
<dbReference type="InterPro" id="IPR051398">
    <property type="entry name" value="Polysacch_Deacetylase"/>
</dbReference>
<feature type="domain" description="NodB homology" evidence="2">
    <location>
        <begin position="30"/>
        <end position="248"/>
    </location>
</feature>
<comment type="caution">
    <text evidence="3">The sequence shown here is derived from an EMBL/GenBank/DDBJ whole genome shotgun (WGS) entry which is preliminary data.</text>
</comment>
<dbReference type="RefSeq" id="WP_183670126.1">
    <property type="nucleotide sequence ID" value="NZ_BMPB01000001.1"/>
</dbReference>
<dbReference type="Gene3D" id="3.20.20.370">
    <property type="entry name" value="Glycoside hydrolase/deacetylase"/>
    <property type="match status" value="1"/>
</dbReference>
<dbReference type="SUPFAM" id="SSF48208">
    <property type="entry name" value="Six-hairpin glycosidases"/>
    <property type="match status" value="1"/>
</dbReference>
<keyword evidence="4" id="KW-1185">Reference proteome</keyword>
<dbReference type="InterPro" id="IPR002509">
    <property type="entry name" value="NODB_dom"/>
</dbReference>
<reference evidence="3 4" key="1">
    <citation type="submission" date="2020-08" db="EMBL/GenBank/DDBJ databases">
        <title>Genomic Encyclopedia of Type Strains, Phase IV (KMG-IV): sequencing the most valuable type-strain genomes for metagenomic binning, comparative biology and taxonomic classification.</title>
        <authorList>
            <person name="Goeker M."/>
        </authorList>
    </citation>
    <scope>NUCLEOTIDE SEQUENCE [LARGE SCALE GENOMIC DNA]</scope>
    <source>
        <strain evidence="3 4">DSM 102983</strain>
    </source>
</reference>
<dbReference type="InterPro" id="IPR011330">
    <property type="entry name" value="Glyco_hydro/deAcase_b/a-brl"/>
</dbReference>
<dbReference type="Gene3D" id="1.50.10.10">
    <property type="match status" value="1"/>
</dbReference>
<dbReference type="EMBL" id="JACHOC010000003">
    <property type="protein sequence ID" value="MBB4621823.1"/>
    <property type="molecule type" value="Genomic_DNA"/>
</dbReference>
<evidence type="ECO:0000313" key="4">
    <source>
        <dbReference type="Proteomes" id="UP000533637"/>
    </source>
</evidence>
<dbReference type="InterPro" id="IPR008928">
    <property type="entry name" value="6-hairpin_glycosidase_sf"/>
</dbReference>
<dbReference type="InterPro" id="IPR012341">
    <property type="entry name" value="6hp_glycosidase-like_sf"/>
</dbReference>
<evidence type="ECO:0000313" key="3">
    <source>
        <dbReference type="EMBL" id="MBB4621823.1"/>
    </source>
</evidence>
<dbReference type="SUPFAM" id="SSF88713">
    <property type="entry name" value="Glycoside hydrolase/deacetylase"/>
    <property type="match status" value="1"/>
</dbReference>
<dbReference type="PANTHER" id="PTHR34216:SF11">
    <property type="entry name" value="CHITOOLIGOSACCHARIDE DEACETYLASE"/>
    <property type="match status" value="1"/>
</dbReference>
<evidence type="ECO:0000259" key="2">
    <source>
        <dbReference type="PROSITE" id="PS51677"/>
    </source>
</evidence>
<keyword evidence="1" id="KW-0732">Signal</keyword>
<proteinExistence type="predicted"/>
<dbReference type="Proteomes" id="UP000533637">
    <property type="component" value="Unassembled WGS sequence"/>
</dbReference>
<dbReference type="PROSITE" id="PS51677">
    <property type="entry name" value="NODB"/>
    <property type="match status" value="1"/>
</dbReference>